<dbReference type="AlphaFoldDB" id="A0AAV6UA53"/>
<evidence type="ECO:0000313" key="2">
    <source>
        <dbReference type="EMBL" id="KAG8180380.1"/>
    </source>
</evidence>
<sequence length="92" mass="9403">MKFLAAIFFACLAASACATFYVASPYVSGYAAAPYVYAPGSYAVGVPVTYALAATAPVATIAAAPSQVTGGYVRVNTGAASYEYGLPLPYRK</sequence>
<dbReference type="Proteomes" id="UP000827092">
    <property type="component" value="Unassembled WGS sequence"/>
</dbReference>
<comment type="caution">
    <text evidence="2">The sequence shown here is derived from an EMBL/GenBank/DDBJ whole genome shotgun (WGS) entry which is preliminary data.</text>
</comment>
<name>A0AAV6UA53_9ARAC</name>
<dbReference type="EMBL" id="JAFNEN010000565">
    <property type="protein sequence ID" value="KAG8180380.1"/>
    <property type="molecule type" value="Genomic_DNA"/>
</dbReference>
<keyword evidence="3" id="KW-1185">Reference proteome</keyword>
<dbReference type="PROSITE" id="PS51257">
    <property type="entry name" value="PROKAR_LIPOPROTEIN"/>
    <property type="match status" value="1"/>
</dbReference>
<feature type="signal peptide" evidence="1">
    <location>
        <begin position="1"/>
        <end position="18"/>
    </location>
</feature>
<organism evidence="2 3">
    <name type="scientific">Oedothorax gibbosus</name>
    <dbReference type="NCBI Taxonomy" id="931172"/>
    <lineage>
        <taxon>Eukaryota</taxon>
        <taxon>Metazoa</taxon>
        <taxon>Ecdysozoa</taxon>
        <taxon>Arthropoda</taxon>
        <taxon>Chelicerata</taxon>
        <taxon>Arachnida</taxon>
        <taxon>Araneae</taxon>
        <taxon>Araneomorphae</taxon>
        <taxon>Entelegynae</taxon>
        <taxon>Araneoidea</taxon>
        <taxon>Linyphiidae</taxon>
        <taxon>Erigoninae</taxon>
        <taxon>Oedothorax</taxon>
    </lineage>
</organism>
<evidence type="ECO:0000256" key="1">
    <source>
        <dbReference type="SAM" id="SignalP"/>
    </source>
</evidence>
<gene>
    <name evidence="2" type="ORF">JTE90_025430</name>
</gene>
<reference evidence="2 3" key="1">
    <citation type="journal article" date="2022" name="Nat. Ecol. Evol.">
        <title>A masculinizing supergene underlies an exaggerated male reproductive morph in a spider.</title>
        <authorList>
            <person name="Hendrickx F."/>
            <person name="De Corte Z."/>
            <person name="Sonet G."/>
            <person name="Van Belleghem S.M."/>
            <person name="Kostlbacher S."/>
            <person name="Vangestel C."/>
        </authorList>
    </citation>
    <scope>NUCLEOTIDE SEQUENCE [LARGE SCALE GENOMIC DNA]</scope>
    <source>
        <strain evidence="2">W744_W776</strain>
    </source>
</reference>
<evidence type="ECO:0008006" key="4">
    <source>
        <dbReference type="Google" id="ProtNLM"/>
    </source>
</evidence>
<feature type="chain" id="PRO_5043664025" description="Cuticle protein" evidence="1">
    <location>
        <begin position="19"/>
        <end position="92"/>
    </location>
</feature>
<proteinExistence type="predicted"/>
<keyword evidence="1" id="KW-0732">Signal</keyword>
<accession>A0AAV6UA53</accession>
<protein>
    <recommendedName>
        <fullName evidence="4">Cuticle protein</fullName>
    </recommendedName>
</protein>
<evidence type="ECO:0000313" key="3">
    <source>
        <dbReference type="Proteomes" id="UP000827092"/>
    </source>
</evidence>